<dbReference type="GO" id="GO:0004748">
    <property type="term" value="F:ribonucleoside-diphosphate reductase activity, thioredoxin disulfide as acceptor"/>
    <property type="evidence" value="ECO:0007669"/>
    <property type="project" value="UniProtKB-EC"/>
</dbReference>
<dbReference type="Pfam" id="PF12637">
    <property type="entry name" value="TSCPD"/>
    <property type="match status" value="1"/>
</dbReference>
<evidence type="ECO:0000256" key="3">
    <source>
        <dbReference type="ARBA" id="ARBA00022634"/>
    </source>
</evidence>
<gene>
    <name evidence="7" type="ORF">LCGC14_1631170</name>
</gene>
<protein>
    <recommendedName>
        <fullName evidence="2">ribonucleoside-diphosphate reductase</fullName>
        <ecNumber evidence="2">1.17.4.1</ecNumber>
    </recommendedName>
</protein>
<evidence type="ECO:0000256" key="1">
    <source>
        <dbReference type="ARBA" id="ARBA00007405"/>
    </source>
</evidence>
<evidence type="ECO:0000256" key="5">
    <source>
        <dbReference type="ARBA" id="ARBA00047754"/>
    </source>
</evidence>
<evidence type="ECO:0000256" key="2">
    <source>
        <dbReference type="ARBA" id="ARBA00012274"/>
    </source>
</evidence>
<dbReference type="AlphaFoldDB" id="A0A0F9L292"/>
<sequence>MASKTVRPKVTTGSTIRKVTGCGKLYVTVNRDNNGRNPIEVLARLGKAGGCTHCQNEALTRAITMGLKYGAPAQEFVDELIGLQCPSPSMWPEAERTLSCPDAIAQALKECMNEDNKV</sequence>
<name>A0A0F9L292_9ZZZZ</name>
<comment type="similarity">
    <text evidence="1">Belongs to the ribonucleoside diphosphate reductase class-2 family.</text>
</comment>
<keyword evidence="4" id="KW-0547">Nucleotide-binding</keyword>
<keyword evidence="3" id="KW-0237">DNA synthesis</keyword>
<evidence type="ECO:0000259" key="6">
    <source>
        <dbReference type="Pfam" id="PF12637"/>
    </source>
</evidence>
<evidence type="ECO:0000313" key="7">
    <source>
        <dbReference type="EMBL" id="KKM21860.1"/>
    </source>
</evidence>
<reference evidence="7" key="1">
    <citation type="journal article" date="2015" name="Nature">
        <title>Complex archaea that bridge the gap between prokaryotes and eukaryotes.</title>
        <authorList>
            <person name="Spang A."/>
            <person name="Saw J.H."/>
            <person name="Jorgensen S.L."/>
            <person name="Zaremba-Niedzwiedzka K."/>
            <person name="Martijn J."/>
            <person name="Lind A.E."/>
            <person name="van Eijk R."/>
            <person name="Schleper C."/>
            <person name="Guy L."/>
            <person name="Ettema T.J."/>
        </authorList>
    </citation>
    <scope>NUCLEOTIDE SEQUENCE</scope>
</reference>
<dbReference type="EC" id="1.17.4.1" evidence="2"/>
<dbReference type="InterPro" id="IPR024434">
    <property type="entry name" value="TSCPD_dom"/>
</dbReference>
<proteinExistence type="inferred from homology"/>
<feature type="domain" description="TSCPD" evidence="6">
    <location>
        <begin position="7"/>
        <end position="110"/>
    </location>
</feature>
<comment type="catalytic activity">
    <reaction evidence="5">
        <text>a 2'-deoxyribonucleoside 5'-diphosphate + [thioredoxin]-disulfide + H2O = a ribonucleoside 5'-diphosphate + [thioredoxin]-dithiol</text>
        <dbReference type="Rhea" id="RHEA:23252"/>
        <dbReference type="Rhea" id="RHEA-COMP:10698"/>
        <dbReference type="Rhea" id="RHEA-COMP:10700"/>
        <dbReference type="ChEBI" id="CHEBI:15377"/>
        <dbReference type="ChEBI" id="CHEBI:29950"/>
        <dbReference type="ChEBI" id="CHEBI:50058"/>
        <dbReference type="ChEBI" id="CHEBI:57930"/>
        <dbReference type="ChEBI" id="CHEBI:73316"/>
        <dbReference type="EC" id="1.17.4.1"/>
    </reaction>
</comment>
<evidence type="ECO:0000256" key="4">
    <source>
        <dbReference type="ARBA" id="ARBA00022741"/>
    </source>
</evidence>
<dbReference type="GO" id="GO:0071897">
    <property type="term" value="P:DNA biosynthetic process"/>
    <property type="evidence" value="ECO:0007669"/>
    <property type="project" value="UniProtKB-KW"/>
</dbReference>
<dbReference type="EMBL" id="LAZR01013461">
    <property type="protein sequence ID" value="KKM21860.1"/>
    <property type="molecule type" value="Genomic_DNA"/>
</dbReference>
<comment type="caution">
    <text evidence="7">The sequence shown here is derived from an EMBL/GenBank/DDBJ whole genome shotgun (WGS) entry which is preliminary data.</text>
</comment>
<organism evidence="7">
    <name type="scientific">marine sediment metagenome</name>
    <dbReference type="NCBI Taxonomy" id="412755"/>
    <lineage>
        <taxon>unclassified sequences</taxon>
        <taxon>metagenomes</taxon>
        <taxon>ecological metagenomes</taxon>
    </lineage>
</organism>
<dbReference type="GO" id="GO:0000166">
    <property type="term" value="F:nucleotide binding"/>
    <property type="evidence" value="ECO:0007669"/>
    <property type="project" value="UniProtKB-KW"/>
</dbReference>
<accession>A0A0F9L292</accession>